<keyword evidence="3 6" id="KW-0812">Transmembrane</keyword>
<dbReference type="AlphaFoldDB" id="A0A383EFC9"/>
<dbReference type="PANTHER" id="PTHR31645">
    <property type="entry name" value="OLIGOPEPTIDE TRANSPORTER YGL114W-RELATED"/>
    <property type="match status" value="1"/>
</dbReference>
<dbReference type="InterPro" id="IPR004814">
    <property type="entry name" value="Oligopep_transpt"/>
</dbReference>
<protein>
    <recommendedName>
        <fullName evidence="8">Oligopeptide transporter, OPT family</fullName>
    </recommendedName>
</protein>
<evidence type="ECO:0000256" key="4">
    <source>
        <dbReference type="ARBA" id="ARBA00022989"/>
    </source>
</evidence>
<proteinExistence type="predicted"/>
<dbReference type="InterPro" id="IPR045035">
    <property type="entry name" value="YSL-like"/>
</dbReference>
<name>A0A383EFC9_9ZZZZ</name>
<dbReference type="NCBIfam" id="TIGR00733">
    <property type="entry name" value="OPT family oligopeptide transporter"/>
    <property type="match status" value="1"/>
</dbReference>
<gene>
    <name evidence="7" type="ORF">METZ01_LOCUS507987</name>
</gene>
<feature type="transmembrane region" description="Helical" evidence="6">
    <location>
        <begin position="188"/>
        <end position="212"/>
    </location>
</feature>
<feature type="non-terminal residue" evidence="7">
    <location>
        <position position="1"/>
    </location>
</feature>
<keyword evidence="5 6" id="KW-0472">Membrane</keyword>
<dbReference type="EMBL" id="UINC01225178">
    <property type="protein sequence ID" value="SVE55133.1"/>
    <property type="molecule type" value="Genomic_DNA"/>
</dbReference>
<comment type="subcellular location">
    <subcellularLocation>
        <location evidence="1">Membrane</location>
        <topology evidence="1">Multi-pass membrane protein</topology>
    </subcellularLocation>
</comment>
<feature type="transmembrane region" description="Helical" evidence="6">
    <location>
        <begin position="162"/>
        <end position="181"/>
    </location>
</feature>
<evidence type="ECO:0000256" key="6">
    <source>
        <dbReference type="SAM" id="Phobius"/>
    </source>
</evidence>
<keyword evidence="2" id="KW-0813">Transport</keyword>
<accession>A0A383EFC9</accession>
<evidence type="ECO:0000256" key="1">
    <source>
        <dbReference type="ARBA" id="ARBA00004141"/>
    </source>
</evidence>
<reference evidence="7" key="1">
    <citation type="submission" date="2018-05" db="EMBL/GenBank/DDBJ databases">
        <authorList>
            <person name="Lanie J.A."/>
            <person name="Ng W.-L."/>
            <person name="Kazmierczak K.M."/>
            <person name="Andrzejewski T.M."/>
            <person name="Davidsen T.M."/>
            <person name="Wayne K.J."/>
            <person name="Tettelin H."/>
            <person name="Glass J.I."/>
            <person name="Rusch D."/>
            <person name="Podicherti R."/>
            <person name="Tsui H.-C.T."/>
            <person name="Winkler M.E."/>
        </authorList>
    </citation>
    <scope>NUCLEOTIDE SEQUENCE</scope>
</reference>
<evidence type="ECO:0000313" key="7">
    <source>
        <dbReference type="EMBL" id="SVE55133.1"/>
    </source>
</evidence>
<keyword evidence="4 6" id="KW-1133">Transmembrane helix</keyword>
<dbReference type="GO" id="GO:0035673">
    <property type="term" value="F:oligopeptide transmembrane transporter activity"/>
    <property type="evidence" value="ECO:0007669"/>
    <property type="project" value="InterPro"/>
</dbReference>
<feature type="non-terminal residue" evidence="7">
    <location>
        <position position="231"/>
    </location>
</feature>
<evidence type="ECO:0000256" key="3">
    <source>
        <dbReference type="ARBA" id="ARBA00022692"/>
    </source>
</evidence>
<feature type="transmembrane region" description="Helical" evidence="6">
    <location>
        <begin position="112"/>
        <end position="130"/>
    </location>
</feature>
<feature type="transmembrane region" description="Helical" evidence="6">
    <location>
        <begin position="47"/>
        <end position="65"/>
    </location>
</feature>
<evidence type="ECO:0008006" key="8">
    <source>
        <dbReference type="Google" id="ProtNLM"/>
    </source>
</evidence>
<dbReference type="GO" id="GO:0016020">
    <property type="term" value="C:membrane"/>
    <property type="evidence" value="ECO:0007669"/>
    <property type="project" value="UniProtKB-SubCell"/>
</dbReference>
<sequence length="231" mass="23996">GTEEDGAGGLKTIGLTSLFGGLMKLFQGGLGAWHSEMAGAFSMGKSIFGLGTDISPALISVGYIVGRNIGILVFAGGLISWAIAIPIYSAMVGFEGNALDSAWDIWNSKIRYLGVGAMVVGGVWSLIKLFKPLVEGVSASLTALKNQSSNIETPKEEQDMPINYVGIGLIALLVPVFLLYLDIINSIGLAALLTIVMMVFGFLFSAVAAYMAGVVGSSNNPISGVTIATIL</sequence>
<evidence type="ECO:0000256" key="2">
    <source>
        <dbReference type="ARBA" id="ARBA00022448"/>
    </source>
</evidence>
<evidence type="ECO:0000256" key="5">
    <source>
        <dbReference type="ARBA" id="ARBA00023136"/>
    </source>
</evidence>
<dbReference type="Pfam" id="PF03169">
    <property type="entry name" value="OPT"/>
    <property type="match status" value="1"/>
</dbReference>
<organism evidence="7">
    <name type="scientific">marine metagenome</name>
    <dbReference type="NCBI Taxonomy" id="408172"/>
    <lineage>
        <taxon>unclassified sequences</taxon>
        <taxon>metagenomes</taxon>
        <taxon>ecological metagenomes</taxon>
    </lineage>
</organism>
<dbReference type="PANTHER" id="PTHR31645:SF0">
    <property type="entry name" value="OLIGOPEPTIDE TRANSPORTER YGL114W-RELATED"/>
    <property type="match status" value="1"/>
</dbReference>
<feature type="transmembrane region" description="Helical" evidence="6">
    <location>
        <begin position="71"/>
        <end position="91"/>
    </location>
</feature>
<dbReference type="InterPro" id="IPR004813">
    <property type="entry name" value="OPT"/>
</dbReference>